<dbReference type="RefSeq" id="YP_001604362.1">
    <property type="nucleotide sequence ID" value="NC_010155.1"/>
</dbReference>
<keyword evidence="2" id="KW-1185">Reference proteome</keyword>
<dbReference type="OrthoDB" id="32890at10239"/>
<accession>A7WKA9</accession>
<proteinExistence type="predicted"/>
<dbReference type="Proteomes" id="UP000001310">
    <property type="component" value="Segment"/>
</dbReference>
<dbReference type="KEGG" id="vg:5797788"/>
<evidence type="ECO:0000313" key="1">
    <source>
        <dbReference type="EMBL" id="CAJ31510.1"/>
    </source>
</evidence>
<reference evidence="2" key="1">
    <citation type="journal article" date="2008" name="J. Virol.">
        <title>Structure of the acidianus filamentous virus 3 and comparative genomics of related archaeal lipothrixviruses.</title>
        <authorList>
            <person name="Vestergaard G."/>
            <person name="Aramayo R."/>
            <person name="Basta T."/>
            <person name="Haring M."/>
            <person name="Peng X."/>
            <person name="Brugger K."/>
            <person name="Chen L."/>
            <person name="Rachel R."/>
            <person name="Boisset N."/>
            <person name="Garrett R.A."/>
            <person name="Prangishvili D."/>
        </authorList>
    </citation>
    <scope>NUCLEOTIDE SEQUENCE [LARGE SCALE GENOMIC DNA]</scope>
</reference>
<name>A7WKA9_9VIRU</name>
<dbReference type="GeneID" id="5797788"/>
<dbReference type="EMBL" id="AM087120">
    <property type="protein sequence ID" value="CAJ31510.1"/>
    <property type="molecule type" value="Genomic_DNA"/>
</dbReference>
<organism evidence="1 2">
    <name type="scientific">Betalipothrixvirus acidiani</name>
    <dbReference type="NCBI Taxonomy" id="346881"/>
    <lineage>
        <taxon>Viruses</taxon>
        <taxon>Adnaviria</taxon>
        <taxon>Zilligvirae</taxon>
        <taxon>Taleaviricota</taxon>
        <taxon>Tokiviricetes</taxon>
        <taxon>Ligamenvirales</taxon>
        <taxon>Lipothrixviridae</taxon>
        <taxon>Betalipothrixvirus</taxon>
    </lineage>
</organism>
<evidence type="ECO:0000313" key="2">
    <source>
        <dbReference type="Proteomes" id="UP000001310"/>
    </source>
</evidence>
<sequence length="162" mass="20235">MWTDISLDENNFEQDIFFYIYEQNWLKRQVTIIIPKKPKEYKNIITVKISHYLWIKDDLAEKKVLQFNFEVTDYTIEYWNDRLEMLKKIEYEPLLEMICKNCGCTDEKCYLDYKLRKIFIKELLKYLWREKLSVQTKMFKEECRETHLGFECYKLYDLHKFR</sequence>
<protein>
    <submittedName>
        <fullName evidence="1">Uncharacterized protein</fullName>
    </submittedName>
</protein>